<feature type="transmembrane region" description="Helical" evidence="1">
    <location>
        <begin position="204"/>
        <end position="224"/>
    </location>
</feature>
<dbReference type="GO" id="GO:0005886">
    <property type="term" value="C:plasma membrane"/>
    <property type="evidence" value="ECO:0007669"/>
    <property type="project" value="UniProtKB-SubCell"/>
</dbReference>
<keyword evidence="1" id="KW-1133">Transmembrane helix</keyword>
<feature type="transmembrane region" description="Helical" evidence="1">
    <location>
        <begin position="45"/>
        <end position="69"/>
    </location>
</feature>
<dbReference type="PANTHER" id="PTHR37305">
    <property type="entry name" value="INTEGRAL MEMBRANE PROTEIN-RELATED"/>
    <property type="match status" value="1"/>
</dbReference>
<evidence type="ECO:0000313" key="3">
    <source>
        <dbReference type="Proteomes" id="UP000266615"/>
    </source>
</evidence>
<dbReference type="AlphaFoldDB" id="A0A3A4FBC7"/>
<evidence type="ECO:0000313" key="2">
    <source>
        <dbReference type="EMBL" id="RJN32417.1"/>
    </source>
</evidence>
<dbReference type="GO" id="GO:0140359">
    <property type="term" value="F:ABC-type transporter activity"/>
    <property type="evidence" value="ECO:0007669"/>
    <property type="project" value="InterPro"/>
</dbReference>
<dbReference type="PANTHER" id="PTHR37305:SF1">
    <property type="entry name" value="MEMBRANE PROTEIN"/>
    <property type="match status" value="1"/>
</dbReference>
<dbReference type="Proteomes" id="UP000266615">
    <property type="component" value="Unassembled WGS sequence"/>
</dbReference>
<dbReference type="Pfam" id="PF12679">
    <property type="entry name" value="ABC2_membrane_2"/>
    <property type="match status" value="1"/>
</dbReference>
<feature type="transmembrane region" description="Helical" evidence="1">
    <location>
        <begin position="133"/>
        <end position="154"/>
    </location>
</feature>
<dbReference type="RefSeq" id="WP_119901463.1">
    <property type="nucleotide sequence ID" value="NZ_QYZP01000001.1"/>
</dbReference>
<feature type="transmembrane region" description="Helical" evidence="1">
    <location>
        <begin position="263"/>
        <end position="282"/>
    </location>
</feature>
<evidence type="ECO:0008006" key="4">
    <source>
        <dbReference type="Google" id="ProtNLM"/>
    </source>
</evidence>
<feature type="transmembrane region" description="Helical" evidence="1">
    <location>
        <begin position="174"/>
        <end position="197"/>
    </location>
</feature>
<feature type="transmembrane region" description="Helical" evidence="1">
    <location>
        <begin position="89"/>
        <end position="112"/>
    </location>
</feature>
<keyword evidence="3" id="KW-1185">Reference proteome</keyword>
<name>A0A3A4FBC7_9MICC</name>
<protein>
    <recommendedName>
        <fullName evidence="4">ABC transporter permease</fullName>
    </recommendedName>
</protein>
<gene>
    <name evidence="2" type="ORF">D3250_00765</name>
</gene>
<keyword evidence="1" id="KW-0472">Membrane</keyword>
<comment type="caution">
    <text evidence="2">The sequence shown here is derived from an EMBL/GenBank/DDBJ whole genome shotgun (WGS) entry which is preliminary data.</text>
</comment>
<dbReference type="EMBL" id="QYZP01000001">
    <property type="protein sequence ID" value="RJN32417.1"/>
    <property type="molecule type" value="Genomic_DNA"/>
</dbReference>
<evidence type="ECO:0000256" key="1">
    <source>
        <dbReference type="SAM" id="Phobius"/>
    </source>
</evidence>
<accession>A0A3A4FBC7</accession>
<reference evidence="2 3" key="1">
    <citation type="submission" date="2018-09" db="EMBL/GenBank/DDBJ databases">
        <title>Nesterenkonia natronophila sp. nov., an alkaliphilic actinobacteriume isolated from a soda lake, and emended description of the genus Nesterenkonia.</title>
        <authorList>
            <person name="Menes R.J."/>
            <person name="Iriarte A."/>
        </authorList>
    </citation>
    <scope>NUCLEOTIDE SEQUENCE [LARGE SCALE GENOMIC DNA]</scope>
    <source>
        <strain evidence="2 3">M8</strain>
    </source>
</reference>
<sequence>MNRPHLNTATATPRTFEVDSTLPGVSFRGAVVSEFTKLLALRTSWWLSIITIGLGGIIAGAVAVSYQYFMAENPYFTGEAMQLATQGQTGSYFAMILLGALGVIAITTEYSTGAIRSSLTAVPQRVLLLSAKALALAGWTAVVTAVLILISHVLTSLIAQPLAPADILDAEIAGMYVATWTTVLLTALLGFGLGVLLRSSAGGIVVLAVIMFVLQIVLSILYGVTDGAAWVETLLRVEYMNLVDNFINPEAGALSPAPPLEPWQAGIGLLMWAAVPLALGALRFTRRDA</sequence>
<dbReference type="OrthoDB" id="3297477at2"/>
<proteinExistence type="predicted"/>
<organism evidence="2 3">
    <name type="scientific">Nesterenkonia natronophila</name>
    <dbReference type="NCBI Taxonomy" id="2174932"/>
    <lineage>
        <taxon>Bacteria</taxon>
        <taxon>Bacillati</taxon>
        <taxon>Actinomycetota</taxon>
        <taxon>Actinomycetes</taxon>
        <taxon>Micrococcales</taxon>
        <taxon>Micrococcaceae</taxon>
        <taxon>Nesterenkonia</taxon>
    </lineage>
</organism>
<keyword evidence="1" id="KW-0812">Transmembrane</keyword>